<keyword evidence="10" id="KW-0812">Transmembrane</keyword>
<evidence type="ECO:0000256" key="5">
    <source>
        <dbReference type="ARBA" id="ARBA00023529"/>
    </source>
</evidence>
<comment type="caution">
    <text evidence="13">The sequence shown here is derived from an EMBL/GenBank/DDBJ whole genome shotgun (WGS) entry which is preliminary data.</text>
</comment>
<feature type="chain" id="PRO_5035454476" description="subtilisin" evidence="11">
    <location>
        <begin position="22"/>
        <end position="1049"/>
    </location>
</feature>
<feature type="active site" description="Charge relay system" evidence="7 8">
    <location>
        <position position="491"/>
    </location>
</feature>
<proteinExistence type="inferred from homology"/>
<dbReference type="EC" id="3.4.21.62" evidence="6"/>
<dbReference type="PRINTS" id="PR00723">
    <property type="entry name" value="SUBTILISIN"/>
</dbReference>
<keyword evidence="3 8" id="KW-0378">Hydrolase</keyword>
<dbReference type="InterPro" id="IPR051048">
    <property type="entry name" value="Peptidase_S8/S53_subtilisin"/>
</dbReference>
<evidence type="ECO:0000256" key="9">
    <source>
        <dbReference type="SAM" id="MobiDB-lite"/>
    </source>
</evidence>
<dbReference type="Gene3D" id="2.60.120.380">
    <property type="match status" value="1"/>
</dbReference>
<dbReference type="OrthoDB" id="10256524at2759"/>
<evidence type="ECO:0000256" key="4">
    <source>
        <dbReference type="ARBA" id="ARBA00022825"/>
    </source>
</evidence>
<dbReference type="InterPro" id="IPR008979">
    <property type="entry name" value="Galactose-bd-like_sf"/>
</dbReference>
<dbReference type="EMBL" id="SPLM01000075">
    <property type="protein sequence ID" value="TMW61644.1"/>
    <property type="molecule type" value="Genomic_DNA"/>
</dbReference>
<evidence type="ECO:0000256" key="11">
    <source>
        <dbReference type="SAM" id="SignalP"/>
    </source>
</evidence>
<dbReference type="InterPro" id="IPR036852">
    <property type="entry name" value="Peptidase_S8/S53_dom_sf"/>
</dbReference>
<dbReference type="PANTHER" id="PTHR43399:SF4">
    <property type="entry name" value="CELL WALL-ASSOCIATED PROTEASE"/>
    <property type="match status" value="1"/>
</dbReference>
<dbReference type="InterPro" id="IPR022398">
    <property type="entry name" value="Peptidase_S8_His-AS"/>
</dbReference>
<protein>
    <recommendedName>
        <fullName evidence="6">subtilisin</fullName>
        <ecNumber evidence="6">3.4.21.62</ecNumber>
    </recommendedName>
</protein>
<gene>
    <name evidence="13" type="ORF">Poli38472_010707</name>
</gene>
<dbReference type="PANTHER" id="PTHR43399">
    <property type="entry name" value="SUBTILISIN-RELATED"/>
    <property type="match status" value="1"/>
</dbReference>
<evidence type="ECO:0000256" key="1">
    <source>
        <dbReference type="ARBA" id="ARBA00011073"/>
    </source>
</evidence>
<evidence type="ECO:0000256" key="10">
    <source>
        <dbReference type="SAM" id="Phobius"/>
    </source>
</evidence>
<dbReference type="PROSITE" id="PS51892">
    <property type="entry name" value="SUBTILASE"/>
    <property type="match status" value="1"/>
</dbReference>
<name>A0A8K1CDX2_PYTOL</name>
<feature type="compositionally biased region" description="Basic residues" evidence="9">
    <location>
        <begin position="1031"/>
        <end position="1049"/>
    </location>
</feature>
<dbReference type="InterPro" id="IPR000209">
    <property type="entry name" value="Peptidase_S8/S53_dom"/>
</dbReference>
<dbReference type="SUPFAM" id="SSF52743">
    <property type="entry name" value="Subtilisin-like"/>
    <property type="match status" value="1"/>
</dbReference>
<evidence type="ECO:0000313" key="13">
    <source>
        <dbReference type="EMBL" id="TMW61644.1"/>
    </source>
</evidence>
<sequence length="1049" mass="113695">MRVLLAAAAVAACVSVSGVTASAWRDARGLEFVSEEAFCRYHCSETHVAQAYRHLQERSECTEARCGSRRRALRELRGYSFQDSEGSDGEASDLASVLAETKAAEYLTSSMIEDKDVETVDFMSCQEMDDAEAVRHSVSLRIGDPDKSVFDGFHKAFFDAYDAMLGSSNATYDACRLQFVQDALFSNFTDDSNADSSASSDFEIKPMLVKLDPKENELQCLDLIHEIWTPDDESFTPFLTRSDQDDGTATVMLIHISKQVADLIVDLACVDSVTLLPSILKLTPFARASVQLERNTDQKSGPQLELRLVKGANRDKVFARLQKELTAVTGIKNALSQPEEESSNPRVIWLESMDDSKTWTQALAVILEDEGVEWVDIRETIHTGALRPGQAFEQRLTAHGIIGDRRILRAERRLDAYVQELVGVKEVRKQKITGTNIIVGVTDTGLYIDHDQFDQDSRDMYDAVDPNARKVVLYRAFGNRQDESEQVVCGHGTHVSGILAGSSLSQKTDDLGIASSARIAFMDIGKQSVLCEGAQGCEVKLETPGEVETLMKNQVDAGARIFSFSWGTGGNDYNTQSRDLDNYIYNNPDILIIVAAGNSGDKGARTISSPSGAKNVISVGASLNDVQSFVKTPCASVLNQNTVASFSSMGPTLDGRLKPDLVAPGMAIDSAQSEAPGSTTKSTAICSLQGTSQATPVVAGMAVLLYEWLRDGWWKHGVKDATYGLKTIPAALLKALLIHSGEKMSRRLVAPRNGVTSCVAMESAAQQLRDYPDPNQGYGKPTMANIVSFLDDQGAGVYFFPNSTEGSEPRVTEGAEAKFTFMLTDRANLRVTLVWTDPAGSVGGKIALQNDLDLSVRVPNTQKVFYPLSGNGTRDSRNNVEMVEVSFSDIKTVLKAEGVSFRETDGITVEAVVFGRSVKAGARTGQPFALVASSSPSYVETMSTNETEQGFWQPWMTVGVVVGGTLLVLFVIAVGWRIRSGPKDNLKADLPPSASAGYQGAGNARSGPSRTRGGSSAPRRPPSSSNAQAPRGHRAPSHGQHRQQGRGHH</sequence>
<feature type="signal peptide" evidence="11">
    <location>
        <begin position="1"/>
        <end position="21"/>
    </location>
</feature>
<evidence type="ECO:0000256" key="2">
    <source>
        <dbReference type="ARBA" id="ARBA00022670"/>
    </source>
</evidence>
<reference evidence="13" key="1">
    <citation type="submission" date="2019-03" db="EMBL/GenBank/DDBJ databases">
        <title>Long read genome sequence of the mycoparasitic Pythium oligandrum ATCC 38472 isolated from sugarbeet rhizosphere.</title>
        <authorList>
            <person name="Gaulin E."/>
        </authorList>
    </citation>
    <scope>NUCLEOTIDE SEQUENCE</scope>
    <source>
        <strain evidence="13">ATCC 38472_TT</strain>
    </source>
</reference>
<evidence type="ECO:0000256" key="7">
    <source>
        <dbReference type="PIRSR" id="PIRSR615500-1"/>
    </source>
</evidence>
<dbReference type="GO" id="GO:0004252">
    <property type="term" value="F:serine-type endopeptidase activity"/>
    <property type="evidence" value="ECO:0007669"/>
    <property type="project" value="UniProtKB-UniRule"/>
</dbReference>
<evidence type="ECO:0000313" key="14">
    <source>
        <dbReference type="Proteomes" id="UP000794436"/>
    </source>
</evidence>
<evidence type="ECO:0000256" key="8">
    <source>
        <dbReference type="PROSITE-ProRule" id="PRU01240"/>
    </source>
</evidence>
<dbReference type="InterPro" id="IPR023828">
    <property type="entry name" value="Peptidase_S8_Ser-AS"/>
</dbReference>
<feature type="region of interest" description="Disordered" evidence="9">
    <location>
        <begin position="982"/>
        <end position="1049"/>
    </location>
</feature>
<feature type="transmembrane region" description="Helical" evidence="10">
    <location>
        <begin position="952"/>
        <end position="976"/>
    </location>
</feature>
<dbReference type="PROSITE" id="PS00138">
    <property type="entry name" value="SUBTILASE_SER"/>
    <property type="match status" value="1"/>
</dbReference>
<comment type="catalytic activity">
    <reaction evidence="5">
        <text>Hydrolysis of proteins with broad specificity for peptide bonds, and a preference for a large uncharged residue in P1. Hydrolyzes peptide amides.</text>
        <dbReference type="EC" id="3.4.21.62"/>
    </reaction>
</comment>
<dbReference type="GO" id="GO:0006508">
    <property type="term" value="P:proteolysis"/>
    <property type="evidence" value="ECO:0007669"/>
    <property type="project" value="UniProtKB-KW"/>
</dbReference>
<keyword evidence="14" id="KW-1185">Reference proteome</keyword>
<keyword evidence="4 8" id="KW-0720">Serine protease</keyword>
<dbReference type="CDD" id="cd04842">
    <property type="entry name" value="Peptidases_S8_Kp43_protease"/>
    <property type="match status" value="1"/>
</dbReference>
<dbReference type="PROSITE" id="PS00137">
    <property type="entry name" value="SUBTILASE_HIS"/>
    <property type="match status" value="1"/>
</dbReference>
<feature type="active site" description="Charge relay system" evidence="7 8">
    <location>
        <position position="692"/>
    </location>
</feature>
<evidence type="ECO:0000256" key="6">
    <source>
        <dbReference type="ARBA" id="ARBA00023619"/>
    </source>
</evidence>
<feature type="domain" description="Peptidase S8/S53" evidence="12">
    <location>
        <begin position="434"/>
        <end position="735"/>
    </location>
</feature>
<dbReference type="InterPro" id="IPR034058">
    <property type="entry name" value="TagA/B/C/D_pept_dom"/>
</dbReference>
<keyword evidence="11" id="KW-0732">Signal</keyword>
<accession>A0A8K1CDX2</accession>
<feature type="compositionally biased region" description="Low complexity" evidence="9">
    <location>
        <begin position="1004"/>
        <end position="1030"/>
    </location>
</feature>
<dbReference type="InterPro" id="IPR015500">
    <property type="entry name" value="Peptidase_S8_subtilisin-rel"/>
</dbReference>
<dbReference type="Proteomes" id="UP000794436">
    <property type="component" value="Unassembled WGS sequence"/>
</dbReference>
<keyword evidence="10" id="KW-0472">Membrane</keyword>
<evidence type="ECO:0000256" key="3">
    <source>
        <dbReference type="ARBA" id="ARBA00022801"/>
    </source>
</evidence>
<dbReference type="Pfam" id="PF00082">
    <property type="entry name" value="Peptidase_S8"/>
    <property type="match status" value="1"/>
</dbReference>
<feature type="active site" description="Charge relay system" evidence="7 8">
    <location>
        <position position="443"/>
    </location>
</feature>
<evidence type="ECO:0000259" key="12">
    <source>
        <dbReference type="Pfam" id="PF00082"/>
    </source>
</evidence>
<keyword evidence="10" id="KW-1133">Transmembrane helix</keyword>
<dbReference type="AlphaFoldDB" id="A0A8K1CDX2"/>
<dbReference type="Gene3D" id="3.40.50.200">
    <property type="entry name" value="Peptidase S8/S53 domain"/>
    <property type="match status" value="1"/>
</dbReference>
<keyword evidence="2 8" id="KW-0645">Protease</keyword>
<dbReference type="SUPFAM" id="SSF49785">
    <property type="entry name" value="Galactose-binding domain-like"/>
    <property type="match status" value="1"/>
</dbReference>
<comment type="similarity">
    <text evidence="1 8">Belongs to the peptidase S8 family.</text>
</comment>
<organism evidence="13 14">
    <name type="scientific">Pythium oligandrum</name>
    <name type="common">Mycoparasitic fungus</name>
    <dbReference type="NCBI Taxonomy" id="41045"/>
    <lineage>
        <taxon>Eukaryota</taxon>
        <taxon>Sar</taxon>
        <taxon>Stramenopiles</taxon>
        <taxon>Oomycota</taxon>
        <taxon>Peronosporomycetes</taxon>
        <taxon>Pythiales</taxon>
        <taxon>Pythiaceae</taxon>
        <taxon>Pythium</taxon>
    </lineage>
</organism>